<comment type="caution">
    <text evidence="4">The sequence shown here is derived from an EMBL/GenBank/DDBJ whole genome shotgun (WGS) entry which is preliminary data.</text>
</comment>
<organism evidence="4 5">
    <name type="scientific">Heyndrickxia camelliae</name>
    <dbReference type="NCBI Taxonomy" id="1707093"/>
    <lineage>
        <taxon>Bacteria</taxon>
        <taxon>Bacillati</taxon>
        <taxon>Bacillota</taxon>
        <taxon>Bacilli</taxon>
        <taxon>Bacillales</taxon>
        <taxon>Bacillaceae</taxon>
        <taxon>Heyndrickxia</taxon>
    </lineage>
</organism>
<keyword evidence="2" id="KW-0178">Competence</keyword>
<dbReference type="NCBIfam" id="NF040982">
    <property type="entry name" value="ComGD"/>
    <property type="match status" value="1"/>
</dbReference>
<keyword evidence="3" id="KW-0472">Membrane</keyword>
<dbReference type="GO" id="GO:0030420">
    <property type="term" value="P:establishment of competence for transformation"/>
    <property type="evidence" value="ECO:0007669"/>
    <property type="project" value="UniProtKB-KW"/>
</dbReference>
<reference evidence="4 5" key="1">
    <citation type="submission" date="2017-11" db="EMBL/GenBank/DDBJ databases">
        <title>Bacillus camelliae sp. nov., isolated from pu'er tea.</title>
        <authorList>
            <person name="Niu L."/>
        </authorList>
    </citation>
    <scope>NUCLEOTIDE SEQUENCE [LARGE SCALE GENOMIC DNA]</scope>
    <source>
        <strain evidence="4 5">7578-1</strain>
    </source>
</reference>
<keyword evidence="5" id="KW-1185">Reference proteome</keyword>
<dbReference type="InterPro" id="IPR016785">
    <property type="entry name" value="ComGD"/>
</dbReference>
<dbReference type="PIRSF" id="PIRSF021292">
    <property type="entry name" value="Competence_ComGD"/>
    <property type="match status" value="1"/>
</dbReference>
<dbReference type="GO" id="GO:0009986">
    <property type="term" value="C:cell surface"/>
    <property type="evidence" value="ECO:0007669"/>
    <property type="project" value="UniProtKB-SubCell"/>
</dbReference>
<dbReference type="Pfam" id="PF07963">
    <property type="entry name" value="N_methyl"/>
    <property type="match status" value="1"/>
</dbReference>
<keyword evidence="3" id="KW-1133">Transmembrane helix</keyword>
<dbReference type="SUPFAM" id="SSF54523">
    <property type="entry name" value="Pili subunits"/>
    <property type="match status" value="1"/>
</dbReference>
<accession>A0A2N3LN29</accession>
<sequence>MKASLGNRGYTLIEVLIVLLVLTVFLSLSLASFKPLKDTMDKKMIISQLEADLYYAQTYTISRQEIVTVQFYPAYNRYMMKTANGNVIVNRSWDTSVKLIKGSFLSFTILRDGNISRFGTLTFEINGHTFELIFNIGRGRFRVQE</sequence>
<dbReference type="RefSeq" id="WP_101353431.1">
    <property type="nucleotide sequence ID" value="NZ_PIQO01000003.1"/>
</dbReference>
<dbReference type="OrthoDB" id="1653576at2"/>
<feature type="transmembrane region" description="Helical" evidence="3">
    <location>
        <begin position="12"/>
        <end position="33"/>
    </location>
</feature>
<keyword evidence="3" id="KW-0812">Transmembrane</keyword>
<protein>
    <submittedName>
        <fullName evidence="4">Prepilin-type cleavage/methylation domain-containing protein</fullName>
    </submittedName>
</protein>
<dbReference type="EMBL" id="PIQO01000003">
    <property type="protein sequence ID" value="PKR86062.1"/>
    <property type="molecule type" value="Genomic_DNA"/>
</dbReference>
<evidence type="ECO:0000256" key="1">
    <source>
        <dbReference type="ARBA" id="ARBA00004241"/>
    </source>
</evidence>
<dbReference type="Proteomes" id="UP000233440">
    <property type="component" value="Unassembled WGS sequence"/>
</dbReference>
<comment type="subcellular location">
    <subcellularLocation>
        <location evidence="1">Cell surface</location>
    </subcellularLocation>
</comment>
<proteinExistence type="predicted"/>
<name>A0A2N3LN29_9BACI</name>
<evidence type="ECO:0000313" key="5">
    <source>
        <dbReference type="Proteomes" id="UP000233440"/>
    </source>
</evidence>
<dbReference type="InterPro" id="IPR012902">
    <property type="entry name" value="N_methyl_site"/>
</dbReference>
<gene>
    <name evidence="4" type="ORF">CWO92_06740</name>
</gene>
<dbReference type="InterPro" id="IPR045584">
    <property type="entry name" value="Pilin-like"/>
</dbReference>
<evidence type="ECO:0000313" key="4">
    <source>
        <dbReference type="EMBL" id="PKR86062.1"/>
    </source>
</evidence>
<dbReference type="NCBIfam" id="TIGR02532">
    <property type="entry name" value="IV_pilin_GFxxxE"/>
    <property type="match status" value="1"/>
</dbReference>
<dbReference type="AlphaFoldDB" id="A0A2N3LN29"/>
<evidence type="ECO:0000256" key="3">
    <source>
        <dbReference type="SAM" id="Phobius"/>
    </source>
</evidence>
<dbReference type="PROSITE" id="PS00409">
    <property type="entry name" value="PROKAR_NTER_METHYL"/>
    <property type="match status" value="1"/>
</dbReference>
<evidence type="ECO:0000256" key="2">
    <source>
        <dbReference type="ARBA" id="ARBA00023287"/>
    </source>
</evidence>